<evidence type="ECO:0000259" key="1">
    <source>
        <dbReference type="Pfam" id="PF00534"/>
    </source>
</evidence>
<dbReference type="EMBL" id="JAJAWG010000010">
    <property type="protein sequence ID" value="MCB5197193.1"/>
    <property type="molecule type" value="Genomic_DNA"/>
</dbReference>
<dbReference type="Proteomes" id="UP001198034">
    <property type="component" value="Unassembled WGS sequence"/>
</dbReference>
<dbReference type="SUPFAM" id="SSF53756">
    <property type="entry name" value="UDP-Glycosyltransferase/glycogen phosphorylase"/>
    <property type="match status" value="1"/>
</dbReference>
<feature type="domain" description="Glycosyl transferase family 1" evidence="1">
    <location>
        <begin position="173"/>
        <end position="320"/>
    </location>
</feature>
<proteinExistence type="predicted"/>
<dbReference type="Gene3D" id="3.40.50.2000">
    <property type="entry name" value="Glycogen Phosphorylase B"/>
    <property type="match status" value="2"/>
</dbReference>
<accession>A0ABS8BN76</accession>
<dbReference type="PANTHER" id="PTHR45947">
    <property type="entry name" value="SULFOQUINOVOSYL TRANSFERASE SQD2"/>
    <property type="match status" value="1"/>
</dbReference>
<dbReference type="Pfam" id="PF00534">
    <property type="entry name" value="Glycos_transf_1"/>
    <property type="match status" value="1"/>
</dbReference>
<dbReference type="InterPro" id="IPR001296">
    <property type="entry name" value="Glyco_trans_1"/>
</dbReference>
<dbReference type="RefSeq" id="WP_226764920.1">
    <property type="nucleotide sequence ID" value="NZ_JAJAWG010000010.1"/>
</dbReference>
<dbReference type="InterPro" id="IPR050194">
    <property type="entry name" value="Glycosyltransferase_grp1"/>
</dbReference>
<gene>
    <name evidence="2" type="ORF">LG219_13050</name>
</gene>
<evidence type="ECO:0000313" key="2">
    <source>
        <dbReference type="EMBL" id="MCB5197193.1"/>
    </source>
</evidence>
<dbReference type="PANTHER" id="PTHR45947:SF3">
    <property type="entry name" value="SULFOQUINOVOSYL TRANSFERASE SQD2"/>
    <property type="match status" value="1"/>
</dbReference>
<evidence type="ECO:0000313" key="3">
    <source>
        <dbReference type="Proteomes" id="UP001198034"/>
    </source>
</evidence>
<sequence length="346" mass="38401">MRHLLYILHSGQLYGTERMAMATLKQLAKSGIPVLFAPDGPVHEEAKRQGIQSHPFHSMWSLMRVLWPYLSEKGNVLFTTAVAQSILALLLSKLRGVELPQLHIVHGGTDERLSYGRKHWLQHLGLPLVAVSEFVRERLLAHHCSAQGVKVIENFLIGNLPQRPIFQQMGIRDVVLVSRIDPIKEVGVAIDAWRLPSSLGMPRLLVMGTGWQSQELIEISASNERVHWFGFVKYPAEIMVECDLYIHTCPCEPFGLAILEAMAIGLPVLVPDQGGAASLVEDGVTGFHFRASDPDDLQRQVLRINALPPATLNAIVAAARQQLAERFSAEARIGDYARLLNLSESV</sequence>
<name>A0ABS8BN76_9NEIS</name>
<dbReference type="CDD" id="cd03801">
    <property type="entry name" value="GT4_PimA-like"/>
    <property type="match status" value="1"/>
</dbReference>
<organism evidence="2 3">
    <name type="scientific">Deefgea salmonis</name>
    <dbReference type="NCBI Taxonomy" id="2875502"/>
    <lineage>
        <taxon>Bacteria</taxon>
        <taxon>Pseudomonadati</taxon>
        <taxon>Pseudomonadota</taxon>
        <taxon>Betaproteobacteria</taxon>
        <taxon>Neisseriales</taxon>
        <taxon>Chitinibacteraceae</taxon>
        <taxon>Deefgea</taxon>
    </lineage>
</organism>
<keyword evidence="3" id="KW-1185">Reference proteome</keyword>
<comment type="caution">
    <text evidence="2">The sequence shown here is derived from an EMBL/GenBank/DDBJ whole genome shotgun (WGS) entry which is preliminary data.</text>
</comment>
<protein>
    <submittedName>
        <fullName evidence="2">Glycosyltransferase family 4 protein</fullName>
    </submittedName>
</protein>
<reference evidence="2 3" key="1">
    <citation type="submission" date="2021-10" db="EMBL/GenBank/DDBJ databases">
        <authorList>
            <person name="Chen M."/>
        </authorList>
    </citation>
    <scope>NUCLEOTIDE SEQUENCE [LARGE SCALE GENOMIC DNA]</scope>
    <source>
        <strain evidence="2 3">H3-26</strain>
    </source>
</reference>